<keyword evidence="7" id="KW-0645">Protease</keyword>
<keyword evidence="11" id="KW-1185">Reference proteome</keyword>
<dbReference type="PROSITE" id="PS00761">
    <property type="entry name" value="SPASE_I_3"/>
    <property type="match status" value="1"/>
</dbReference>
<feature type="domain" description="Peptidase S26" evidence="9">
    <location>
        <begin position="31"/>
        <end position="221"/>
    </location>
</feature>
<protein>
    <recommendedName>
        <fullName evidence="4 7">Signal peptidase I</fullName>
        <ecNumber evidence="4 7">3.4.21.89</ecNumber>
    </recommendedName>
</protein>
<evidence type="ECO:0000256" key="1">
    <source>
        <dbReference type="ARBA" id="ARBA00000677"/>
    </source>
</evidence>
<comment type="subcellular location">
    <subcellularLocation>
        <location evidence="2">Cell membrane</location>
        <topology evidence="2">Single-pass type II membrane protein</topology>
    </subcellularLocation>
    <subcellularLocation>
        <location evidence="7">Membrane</location>
        <topology evidence="7">Single-pass type II membrane protein</topology>
    </subcellularLocation>
</comment>
<keyword evidence="5 7" id="KW-0378">Hydrolase</keyword>
<dbReference type="RefSeq" id="WP_231916966.1">
    <property type="nucleotide sequence ID" value="NZ_LT629757.1"/>
</dbReference>
<feature type="active site" evidence="6">
    <location>
        <position position="61"/>
    </location>
</feature>
<evidence type="ECO:0000313" key="10">
    <source>
        <dbReference type="EMBL" id="SDT20469.1"/>
    </source>
</evidence>
<dbReference type="GO" id="GO:0005886">
    <property type="term" value="C:plasma membrane"/>
    <property type="evidence" value="ECO:0007669"/>
    <property type="project" value="UniProtKB-SubCell"/>
</dbReference>
<dbReference type="EMBL" id="LT629757">
    <property type="protein sequence ID" value="SDT20469.1"/>
    <property type="molecule type" value="Genomic_DNA"/>
</dbReference>
<feature type="compositionally biased region" description="Basic residues" evidence="8">
    <location>
        <begin position="13"/>
        <end position="22"/>
    </location>
</feature>
<evidence type="ECO:0000256" key="5">
    <source>
        <dbReference type="ARBA" id="ARBA00022801"/>
    </source>
</evidence>
<accession>A0A1H1YGR3</accession>
<dbReference type="Pfam" id="PF10502">
    <property type="entry name" value="Peptidase_S26"/>
    <property type="match status" value="1"/>
</dbReference>
<dbReference type="GO" id="GO:0006465">
    <property type="term" value="P:signal peptide processing"/>
    <property type="evidence" value="ECO:0007669"/>
    <property type="project" value="InterPro"/>
</dbReference>
<dbReference type="SUPFAM" id="SSF51306">
    <property type="entry name" value="LexA/Signal peptidase"/>
    <property type="match status" value="1"/>
</dbReference>
<dbReference type="Gene3D" id="2.10.109.10">
    <property type="entry name" value="Umud Fragment, subunit A"/>
    <property type="match status" value="1"/>
</dbReference>
<keyword evidence="7" id="KW-1133">Transmembrane helix</keyword>
<dbReference type="Proteomes" id="UP000198859">
    <property type="component" value="Chromosome I"/>
</dbReference>
<reference evidence="11" key="1">
    <citation type="submission" date="2016-10" db="EMBL/GenBank/DDBJ databases">
        <authorList>
            <person name="Varghese N."/>
            <person name="Submissions S."/>
        </authorList>
    </citation>
    <scope>NUCLEOTIDE SEQUENCE [LARGE SCALE GENOMIC DNA]</scope>
    <source>
        <strain evidence="11">DSM 22127</strain>
    </source>
</reference>
<comment type="catalytic activity">
    <reaction evidence="1 7">
        <text>Cleavage of hydrophobic, N-terminal signal or leader sequences from secreted and periplasmic proteins.</text>
        <dbReference type="EC" id="3.4.21.89"/>
    </reaction>
</comment>
<evidence type="ECO:0000256" key="3">
    <source>
        <dbReference type="ARBA" id="ARBA00009370"/>
    </source>
</evidence>
<dbReference type="InterPro" id="IPR019533">
    <property type="entry name" value="Peptidase_S26"/>
</dbReference>
<dbReference type="GO" id="GO:0009003">
    <property type="term" value="F:signal peptidase activity"/>
    <property type="evidence" value="ECO:0007669"/>
    <property type="project" value="UniProtKB-EC"/>
</dbReference>
<dbReference type="InterPro" id="IPR000223">
    <property type="entry name" value="Pept_S26A_signal_pept_1"/>
</dbReference>
<keyword evidence="7" id="KW-0472">Membrane</keyword>
<keyword evidence="7" id="KW-0812">Transmembrane</keyword>
<dbReference type="AlphaFoldDB" id="A0A1H1YGR3"/>
<dbReference type="InterPro" id="IPR036286">
    <property type="entry name" value="LexA/Signal_pep-like_sf"/>
</dbReference>
<evidence type="ECO:0000259" key="9">
    <source>
        <dbReference type="Pfam" id="PF10502"/>
    </source>
</evidence>
<sequence>MTDVDEAAPTPAGRRRGRKQAGAKKPMPLWQETILLLALALVLAIVIKSLFVQAFYIPSPSMEPQFVENDRILVQKVSYWGSGTPQRGDIVVFEDPGGWLDPADSAGPTNPVAKVLERVGLYPAGGHLVKRVMAVGGDHIVCCDSRGRITVNDRALDETGYLPKGMDPSDMTFDKTVPAGDLWVMGDNRSFSADSRYHTGGAGGGFVDQDLVVGRVFALIWPWGRAELIHRPATFADVPDAKSATD</sequence>
<evidence type="ECO:0000256" key="8">
    <source>
        <dbReference type="SAM" id="MobiDB-lite"/>
    </source>
</evidence>
<feature type="active site" evidence="6">
    <location>
        <position position="130"/>
    </location>
</feature>
<dbReference type="EC" id="3.4.21.89" evidence="4 7"/>
<dbReference type="CDD" id="cd06530">
    <property type="entry name" value="S26_SPase_I"/>
    <property type="match status" value="1"/>
</dbReference>
<dbReference type="PANTHER" id="PTHR43390">
    <property type="entry name" value="SIGNAL PEPTIDASE I"/>
    <property type="match status" value="1"/>
</dbReference>
<evidence type="ECO:0000256" key="2">
    <source>
        <dbReference type="ARBA" id="ARBA00004401"/>
    </source>
</evidence>
<name>A0A1H1YGR3_9ACTN</name>
<evidence type="ECO:0000256" key="4">
    <source>
        <dbReference type="ARBA" id="ARBA00013208"/>
    </source>
</evidence>
<comment type="similarity">
    <text evidence="3 7">Belongs to the peptidase S26 family.</text>
</comment>
<feature type="region of interest" description="Disordered" evidence="8">
    <location>
        <begin position="1"/>
        <end position="24"/>
    </location>
</feature>
<dbReference type="GO" id="GO:0004252">
    <property type="term" value="F:serine-type endopeptidase activity"/>
    <property type="evidence" value="ECO:0007669"/>
    <property type="project" value="InterPro"/>
</dbReference>
<evidence type="ECO:0000313" key="11">
    <source>
        <dbReference type="Proteomes" id="UP000198859"/>
    </source>
</evidence>
<dbReference type="PANTHER" id="PTHR43390:SF1">
    <property type="entry name" value="CHLOROPLAST PROCESSING PEPTIDASE"/>
    <property type="match status" value="1"/>
</dbReference>
<dbReference type="PRINTS" id="PR00727">
    <property type="entry name" value="LEADERPTASE"/>
</dbReference>
<dbReference type="InterPro" id="IPR019758">
    <property type="entry name" value="Pept_S26A_signal_pept_1_CS"/>
</dbReference>
<dbReference type="NCBIfam" id="TIGR02227">
    <property type="entry name" value="sigpep_I_bact"/>
    <property type="match status" value="1"/>
</dbReference>
<evidence type="ECO:0000256" key="7">
    <source>
        <dbReference type="RuleBase" id="RU362042"/>
    </source>
</evidence>
<proteinExistence type="inferred from homology"/>
<organism evidence="10 11">
    <name type="scientific">Nocardioides scoriae</name>
    <dbReference type="NCBI Taxonomy" id="642780"/>
    <lineage>
        <taxon>Bacteria</taxon>
        <taxon>Bacillati</taxon>
        <taxon>Actinomycetota</taxon>
        <taxon>Actinomycetes</taxon>
        <taxon>Propionibacteriales</taxon>
        <taxon>Nocardioidaceae</taxon>
        <taxon>Nocardioides</taxon>
    </lineage>
</organism>
<feature type="transmembrane region" description="Helical" evidence="7">
    <location>
        <begin position="34"/>
        <end position="56"/>
    </location>
</feature>
<dbReference type="STRING" id="642780.SAMN04488570_3836"/>
<gene>
    <name evidence="10" type="ORF">SAMN04488570_3836</name>
</gene>
<evidence type="ECO:0000256" key="6">
    <source>
        <dbReference type="PIRSR" id="PIRSR600223-1"/>
    </source>
</evidence>